<accession>A0A8S9RUG1</accession>
<organism evidence="2 3">
    <name type="scientific">Brassica cretica</name>
    <name type="common">Mustard</name>
    <dbReference type="NCBI Taxonomy" id="69181"/>
    <lineage>
        <taxon>Eukaryota</taxon>
        <taxon>Viridiplantae</taxon>
        <taxon>Streptophyta</taxon>
        <taxon>Embryophyta</taxon>
        <taxon>Tracheophyta</taxon>
        <taxon>Spermatophyta</taxon>
        <taxon>Magnoliopsida</taxon>
        <taxon>eudicotyledons</taxon>
        <taxon>Gunneridae</taxon>
        <taxon>Pentapetalae</taxon>
        <taxon>rosids</taxon>
        <taxon>malvids</taxon>
        <taxon>Brassicales</taxon>
        <taxon>Brassicaceae</taxon>
        <taxon>Brassiceae</taxon>
        <taxon>Brassica</taxon>
    </lineage>
</organism>
<reference evidence="2" key="1">
    <citation type="submission" date="2019-12" db="EMBL/GenBank/DDBJ databases">
        <title>Genome sequencing and annotation of Brassica cretica.</title>
        <authorList>
            <person name="Studholme D.J."/>
            <person name="Sarris P."/>
        </authorList>
    </citation>
    <scope>NUCLEOTIDE SEQUENCE</scope>
    <source>
        <strain evidence="2">PFS-109/04</strain>
        <tissue evidence="2">Leaf</tissue>
    </source>
</reference>
<comment type="caution">
    <text evidence="2">The sequence shown here is derived from an EMBL/GenBank/DDBJ whole genome shotgun (WGS) entry which is preliminary data.</text>
</comment>
<dbReference type="Proteomes" id="UP000712600">
    <property type="component" value="Unassembled WGS sequence"/>
</dbReference>
<feature type="compositionally biased region" description="Basic and acidic residues" evidence="1">
    <location>
        <begin position="44"/>
        <end position="85"/>
    </location>
</feature>
<feature type="region of interest" description="Disordered" evidence="1">
    <location>
        <begin position="38"/>
        <end position="85"/>
    </location>
</feature>
<evidence type="ECO:0000313" key="3">
    <source>
        <dbReference type="Proteomes" id="UP000712600"/>
    </source>
</evidence>
<dbReference type="EMBL" id="QGKX02000088">
    <property type="protein sequence ID" value="KAF3584153.1"/>
    <property type="molecule type" value="Genomic_DNA"/>
</dbReference>
<name>A0A8S9RUG1_BRACR</name>
<protein>
    <submittedName>
        <fullName evidence="2">Uncharacterized protein</fullName>
    </submittedName>
</protein>
<evidence type="ECO:0000313" key="2">
    <source>
        <dbReference type="EMBL" id="KAF3584153.1"/>
    </source>
</evidence>
<dbReference type="AlphaFoldDB" id="A0A8S9RUG1"/>
<evidence type="ECO:0000256" key="1">
    <source>
        <dbReference type="SAM" id="MobiDB-lite"/>
    </source>
</evidence>
<sequence length="85" mass="9803">MAMVHYLQIRSRCARLHLNDLKPPSSSMARFTSTSLAGVAYSQHKSESTINDEGKEENRKRKGETKSGSRNVERRRGRERDRQKV</sequence>
<gene>
    <name evidence="2" type="ORF">F2Q69_00028241</name>
</gene>
<proteinExistence type="predicted"/>